<evidence type="ECO:0000256" key="12">
    <source>
        <dbReference type="ARBA" id="ARBA00023033"/>
    </source>
</evidence>
<dbReference type="GO" id="GO:0016705">
    <property type="term" value="F:oxidoreductase activity, acting on paired donors, with incorporation or reduction of molecular oxygen"/>
    <property type="evidence" value="ECO:0007669"/>
    <property type="project" value="InterPro"/>
</dbReference>
<keyword evidence="18" id="KW-1185">Reference proteome</keyword>
<evidence type="ECO:0000256" key="16">
    <source>
        <dbReference type="SAM" id="Phobius"/>
    </source>
</evidence>
<evidence type="ECO:0000256" key="15">
    <source>
        <dbReference type="RuleBase" id="RU000461"/>
    </source>
</evidence>
<keyword evidence="12 15" id="KW-0503">Monooxygenase</keyword>
<reference evidence="17" key="1">
    <citation type="journal article" date="2020" name="G3 (Bethesda)">
        <title>High-Quality Assemblies for Three Invasive Social Wasps from the &lt;i&gt;Vespula&lt;/i&gt; Genus.</title>
        <authorList>
            <person name="Harrop T.W.R."/>
            <person name="Guhlin J."/>
            <person name="McLaughlin G.M."/>
            <person name="Permina E."/>
            <person name="Stockwell P."/>
            <person name="Gilligan J."/>
            <person name="Le Lec M.F."/>
            <person name="Gruber M.A.M."/>
            <person name="Quinn O."/>
            <person name="Lovegrove M."/>
            <person name="Duncan E.J."/>
            <person name="Remnant E.J."/>
            <person name="Van Eeckhoven J."/>
            <person name="Graham B."/>
            <person name="Knapp R.A."/>
            <person name="Langford K.W."/>
            <person name="Kronenberg Z."/>
            <person name="Press M.O."/>
            <person name="Eacker S.M."/>
            <person name="Wilson-Rankin E.E."/>
            <person name="Purcell J."/>
            <person name="Lester P.J."/>
            <person name="Dearden P.K."/>
        </authorList>
    </citation>
    <scope>NUCLEOTIDE SEQUENCE</scope>
    <source>
        <strain evidence="17">Marl-1</strain>
    </source>
</reference>
<keyword evidence="11 14" id="KW-0408">Iron</keyword>
<keyword evidence="7 14" id="KW-0479">Metal-binding</keyword>
<keyword evidence="13 16" id="KW-0472">Membrane</keyword>
<evidence type="ECO:0000256" key="2">
    <source>
        <dbReference type="ARBA" id="ARBA00003690"/>
    </source>
</evidence>
<dbReference type="PANTHER" id="PTHR24291:SF189">
    <property type="entry name" value="CYTOCHROME P450 4C3-RELATED"/>
    <property type="match status" value="1"/>
</dbReference>
<evidence type="ECO:0000256" key="3">
    <source>
        <dbReference type="ARBA" id="ARBA00004174"/>
    </source>
</evidence>
<keyword evidence="8" id="KW-0256">Endoplasmic reticulum</keyword>
<comment type="caution">
    <text evidence="17">The sequence shown here is derived from an EMBL/GenBank/DDBJ whole genome shotgun (WGS) entry which is preliminary data.</text>
</comment>
<dbReference type="InterPro" id="IPR050196">
    <property type="entry name" value="Cytochrome_P450_Monoox"/>
</dbReference>
<dbReference type="Pfam" id="PF00067">
    <property type="entry name" value="p450"/>
    <property type="match status" value="1"/>
</dbReference>
<evidence type="ECO:0000256" key="5">
    <source>
        <dbReference type="ARBA" id="ARBA00010617"/>
    </source>
</evidence>
<dbReference type="PRINTS" id="PR00385">
    <property type="entry name" value="P450"/>
</dbReference>
<dbReference type="AlphaFoldDB" id="A0A834J688"/>
<dbReference type="SUPFAM" id="SSF48264">
    <property type="entry name" value="Cytochrome P450"/>
    <property type="match status" value="1"/>
</dbReference>
<dbReference type="EMBL" id="JACSEA010000019">
    <property type="protein sequence ID" value="KAF7382240.1"/>
    <property type="molecule type" value="Genomic_DNA"/>
</dbReference>
<dbReference type="CDD" id="cd20628">
    <property type="entry name" value="CYP4"/>
    <property type="match status" value="1"/>
</dbReference>
<dbReference type="GO" id="GO:0004497">
    <property type="term" value="F:monooxygenase activity"/>
    <property type="evidence" value="ECO:0007669"/>
    <property type="project" value="UniProtKB-KW"/>
</dbReference>
<gene>
    <name evidence="17" type="ORF">HZH66_013672</name>
</gene>
<dbReference type="PRINTS" id="PR00463">
    <property type="entry name" value="EP450I"/>
</dbReference>
<evidence type="ECO:0000256" key="14">
    <source>
        <dbReference type="PIRSR" id="PIRSR602401-1"/>
    </source>
</evidence>
<dbReference type="InterPro" id="IPR001128">
    <property type="entry name" value="Cyt_P450"/>
</dbReference>
<dbReference type="InterPro" id="IPR017972">
    <property type="entry name" value="Cyt_P450_CS"/>
</dbReference>
<dbReference type="GO" id="GO:0020037">
    <property type="term" value="F:heme binding"/>
    <property type="evidence" value="ECO:0007669"/>
    <property type="project" value="InterPro"/>
</dbReference>
<keyword evidence="9" id="KW-0492">Microsome</keyword>
<sequence length="503" mass="58309">MEFIAILIVITIILIGLFCEIIQYFLNKLHMYNTIKGIPGPKAYPIIGNAHLLIGDTEDIAQQFLNIGRNYHSLWRIWIGTRLLVMVDDPEYVKILLSNPNIIEKSEDYKYIKPFAGNGLFSAPVSTWNPHRKLLNKIFRKEDVELHMDVLVNHSITLIEKLESLIGKEIDVFHYVFRCTLDIIYDGVLDTQLNSLANQNCKVVESIECLMDIAAQRVCKLWLQPNIIFYNTSIGKKFQTCLFYLDNVTSNIIKEKKESMLRSIINKTQQSSEQKSRILLDFLFELSHDGGKYSEQDIRDEINTIVIAGSDTSATTISFVLLMLATFPDIQNKVFEELNQIYRSSDPKHVRITHDDIKNMKLLERVIKETLRLFPAGPVIVRKVMQDIKVTKNWTIPKGSSAVFFIYNLHRNEKYWSQPLIFDPDRFLPGKRHSTNFFPFSYGRRNCIGQIFAMLEMKVIIASLLRRFIFKIDHPVAIEKILIKINISLKPANPIRLKLENRN</sequence>
<evidence type="ECO:0000256" key="1">
    <source>
        <dbReference type="ARBA" id="ARBA00001971"/>
    </source>
</evidence>
<name>A0A834J688_VESVU</name>
<proteinExistence type="inferred from homology"/>
<feature type="transmembrane region" description="Helical" evidence="16">
    <location>
        <begin position="6"/>
        <end position="26"/>
    </location>
</feature>
<comment type="cofactor">
    <cofactor evidence="1 14">
        <name>heme</name>
        <dbReference type="ChEBI" id="CHEBI:30413"/>
    </cofactor>
</comment>
<dbReference type="InterPro" id="IPR036396">
    <property type="entry name" value="Cyt_P450_sf"/>
</dbReference>
<keyword evidence="16" id="KW-1133">Transmembrane helix</keyword>
<evidence type="ECO:0000256" key="4">
    <source>
        <dbReference type="ARBA" id="ARBA00004406"/>
    </source>
</evidence>
<dbReference type="Gene3D" id="1.10.630.10">
    <property type="entry name" value="Cytochrome P450"/>
    <property type="match status" value="1"/>
</dbReference>
<keyword evidence="10 15" id="KW-0560">Oxidoreductase</keyword>
<dbReference type="GO" id="GO:0005789">
    <property type="term" value="C:endoplasmic reticulum membrane"/>
    <property type="evidence" value="ECO:0007669"/>
    <property type="project" value="UniProtKB-SubCell"/>
</dbReference>
<evidence type="ECO:0000313" key="18">
    <source>
        <dbReference type="Proteomes" id="UP000614350"/>
    </source>
</evidence>
<comment type="function">
    <text evidence="2">May be involved in the metabolism of insect hormones and in the breakdown of synthetic insecticides.</text>
</comment>
<dbReference type="Proteomes" id="UP000614350">
    <property type="component" value="Unassembled WGS sequence"/>
</dbReference>
<dbReference type="PANTHER" id="PTHR24291">
    <property type="entry name" value="CYTOCHROME P450 FAMILY 4"/>
    <property type="match status" value="1"/>
</dbReference>
<accession>A0A834J688</accession>
<protein>
    <recommendedName>
        <fullName evidence="19">Cytochrome P450</fullName>
    </recommendedName>
</protein>
<keyword evidence="16" id="KW-0812">Transmembrane</keyword>
<dbReference type="GO" id="GO:0005506">
    <property type="term" value="F:iron ion binding"/>
    <property type="evidence" value="ECO:0007669"/>
    <property type="project" value="InterPro"/>
</dbReference>
<dbReference type="InterPro" id="IPR002401">
    <property type="entry name" value="Cyt_P450_E_grp-I"/>
</dbReference>
<evidence type="ECO:0000256" key="10">
    <source>
        <dbReference type="ARBA" id="ARBA00023002"/>
    </source>
</evidence>
<comment type="similarity">
    <text evidence="5 15">Belongs to the cytochrome P450 family.</text>
</comment>
<dbReference type="PROSITE" id="PS00086">
    <property type="entry name" value="CYTOCHROME_P450"/>
    <property type="match status" value="1"/>
</dbReference>
<evidence type="ECO:0000256" key="9">
    <source>
        <dbReference type="ARBA" id="ARBA00022848"/>
    </source>
</evidence>
<organism evidence="17 18">
    <name type="scientific">Vespula vulgaris</name>
    <name type="common">Yellow jacket</name>
    <name type="synonym">Wasp</name>
    <dbReference type="NCBI Taxonomy" id="7454"/>
    <lineage>
        <taxon>Eukaryota</taxon>
        <taxon>Metazoa</taxon>
        <taxon>Ecdysozoa</taxon>
        <taxon>Arthropoda</taxon>
        <taxon>Hexapoda</taxon>
        <taxon>Insecta</taxon>
        <taxon>Pterygota</taxon>
        <taxon>Neoptera</taxon>
        <taxon>Endopterygota</taxon>
        <taxon>Hymenoptera</taxon>
        <taxon>Apocrita</taxon>
        <taxon>Aculeata</taxon>
        <taxon>Vespoidea</taxon>
        <taxon>Vespidae</taxon>
        <taxon>Vespinae</taxon>
        <taxon>Vespula</taxon>
    </lineage>
</organism>
<evidence type="ECO:0000256" key="7">
    <source>
        <dbReference type="ARBA" id="ARBA00022723"/>
    </source>
</evidence>
<evidence type="ECO:0008006" key="19">
    <source>
        <dbReference type="Google" id="ProtNLM"/>
    </source>
</evidence>
<evidence type="ECO:0000256" key="8">
    <source>
        <dbReference type="ARBA" id="ARBA00022824"/>
    </source>
</evidence>
<keyword evidence="6 14" id="KW-0349">Heme</keyword>
<evidence type="ECO:0000256" key="6">
    <source>
        <dbReference type="ARBA" id="ARBA00022617"/>
    </source>
</evidence>
<feature type="binding site" description="axial binding residue" evidence="14">
    <location>
        <position position="447"/>
    </location>
    <ligand>
        <name>heme</name>
        <dbReference type="ChEBI" id="CHEBI:30413"/>
    </ligand>
    <ligandPart>
        <name>Fe</name>
        <dbReference type="ChEBI" id="CHEBI:18248"/>
    </ligandPart>
</feature>
<evidence type="ECO:0000313" key="17">
    <source>
        <dbReference type="EMBL" id="KAF7382240.1"/>
    </source>
</evidence>
<comment type="subcellular location">
    <subcellularLocation>
        <location evidence="4">Endoplasmic reticulum membrane</location>
        <topology evidence="4">Peripheral membrane protein</topology>
    </subcellularLocation>
    <subcellularLocation>
        <location evidence="3">Microsome membrane</location>
        <topology evidence="3">Peripheral membrane protein</topology>
    </subcellularLocation>
</comment>
<evidence type="ECO:0000256" key="13">
    <source>
        <dbReference type="ARBA" id="ARBA00023136"/>
    </source>
</evidence>
<evidence type="ECO:0000256" key="11">
    <source>
        <dbReference type="ARBA" id="ARBA00023004"/>
    </source>
</evidence>